<feature type="compositionally biased region" description="Polar residues" evidence="1">
    <location>
        <begin position="355"/>
        <end position="366"/>
    </location>
</feature>
<dbReference type="CDD" id="cd02846">
    <property type="entry name" value="PAZ_argonaute_like"/>
    <property type="match status" value="1"/>
</dbReference>
<evidence type="ECO:0000256" key="1">
    <source>
        <dbReference type="SAM" id="MobiDB-lite"/>
    </source>
</evidence>
<dbReference type="AlphaFoldDB" id="A0A7J7MWJ2"/>
<dbReference type="PROSITE" id="PS51258">
    <property type="entry name" value="MHD1"/>
    <property type="match status" value="1"/>
</dbReference>
<organism evidence="4 5">
    <name type="scientific">Kingdonia uniflora</name>
    <dbReference type="NCBI Taxonomy" id="39325"/>
    <lineage>
        <taxon>Eukaryota</taxon>
        <taxon>Viridiplantae</taxon>
        <taxon>Streptophyta</taxon>
        <taxon>Embryophyta</taxon>
        <taxon>Tracheophyta</taxon>
        <taxon>Spermatophyta</taxon>
        <taxon>Magnoliopsida</taxon>
        <taxon>Ranunculales</taxon>
        <taxon>Circaeasteraceae</taxon>
        <taxon>Kingdonia</taxon>
    </lineage>
</organism>
<evidence type="ECO:0000313" key="4">
    <source>
        <dbReference type="EMBL" id="KAF6159246.1"/>
    </source>
</evidence>
<dbReference type="InterPro" id="IPR057984">
    <property type="entry name" value="PATROL1_C"/>
</dbReference>
<name>A0A7J7MWJ2_9MAGN</name>
<sequence length="649" mass="72841">MVEGRAVFKLLEVDDKIKKTLRGMKVEVTHQGNLKNMRRKYRVIGLTVQAMRDLTFESFSADESGTIKSVVQHFQEAYDIVLQHPHWPCLQVGNQQRPNYLPMEVCRIVEGQRYSKSLSEKQVTSLLKVTCQRTYDRERDIIKAVHHNDYDEDPYAKEFGLKINNKLATMEARILPTPVSYNKGLLPEGYCYPCSFGLKKAFRKIHVRLTMELEKKFSGKMRNGTSGQSSTGTRVAAMTLHNCYGTVLKEYLTGVSTLSNEVIGVLQRAGRLEKVLIQMVSEDSADYVDGGKAIVREMVPYEVDSIIFNLLKTWIDERLKKVKDCVDRAKETETWNPKSKTEPYTVLSGDVEASRGSSGHGSNKVLSTKLPLKNSEYVEDKSFQSQVEVKKNDVDMQFKSISRIPLNSQPSTLRKDSKRKKYKNADVKGAIELSITVSEVLAISELEKIGSDFEVLPDSTVLEVALRVKQTRNELYPNALDIISGCMTHEADETELLKDLDKETMAVAFEDVGLSLTQSVKLQGQEVVCNGVSSQRDVGNASAIDSKVSKDSSIEFLAENIVSSSTPGIRNEVNEDQIALDIFRSCWLGGWTWKDAEVYREVNLNTVQCMPRFLITECSSLSESVNTIIKDCSLIQKPEAEGKIASVSS</sequence>
<proteinExistence type="predicted"/>
<feature type="domain" description="MHD1" evidence="3">
    <location>
        <begin position="263"/>
        <end position="404"/>
    </location>
</feature>
<dbReference type="SMART" id="SM00949">
    <property type="entry name" value="PAZ"/>
    <property type="match status" value="1"/>
</dbReference>
<dbReference type="Pfam" id="PF25761">
    <property type="entry name" value="TPR_PATROL1"/>
    <property type="match status" value="1"/>
</dbReference>
<dbReference type="InterPro" id="IPR032472">
    <property type="entry name" value="ArgoL2"/>
</dbReference>
<feature type="region of interest" description="Disordered" evidence="1">
    <location>
        <begin position="330"/>
        <end position="366"/>
    </location>
</feature>
<dbReference type="OrthoDB" id="3636600at2759"/>
<dbReference type="Pfam" id="PF16488">
    <property type="entry name" value="ArgoL2"/>
    <property type="match status" value="1"/>
</dbReference>
<dbReference type="PANTHER" id="PTHR22891">
    <property type="entry name" value="EUKARYOTIC TRANSLATION INITIATION FACTOR 2C"/>
    <property type="match status" value="1"/>
</dbReference>
<dbReference type="GO" id="GO:0003723">
    <property type="term" value="F:RNA binding"/>
    <property type="evidence" value="ECO:0007669"/>
    <property type="project" value="InterPro"/>
</dbReference>
<dbReference type="Pfam" id="PF02170">
    <property type="entry name" value="PAZ"/>
    <property type="match status" value="1"/>
</dbReference>
<protein>
    <submittedName>
        <fullName evidence="4">Uncharacterized protein</fullName>
    </submittedName>
</protein>
<dbReference type="EMBL" id="JACGCM010001193">
    <property type="protein sequence ID" value="KAF6159246.1"/>
    <property type="molecule type" value="Genomic_DNA"/>
</dbReference>
<evidence type="ECO:0000313" key="5">
    <source>
        <dbReference type="Proteomes" id="UP000541444"/>
    </source>
</evidence>
<dbReference type="Gene3D" id="2.170.260.10">
    <property type="entry name" value="paz domain"/>
    <property type="match status" value="1"/>
</dbReference>
<dbReference type="InterPro" id="IPR003100">
    <property type="entry name" value="PAZ_dom"/>
</dbReference>
<gene>
    <name evidence="4" type="ORF">GIB67_032017</name>
</gene>
<dbReference type="PROSITE" id="PS50821">
    <property type="entry name" value="PAZ"/>
    <property type="match status" value="1"/>
</dbReference>
<dbReference type="Proteomes" id="UP000541444">
    <property type="component" value="Unassembled WGS sequence"/>
</dbReference>
<accession>A0A7J7MWJ2</accession>
<feature type="domain" description="PAZ" evidence="2">
    <location>
        <begin position="6"/>
        <end position="110"/>
    </location>
</feature>
<dbReference type="SUPFAM" id="SSF101690">
    <property type="entry name" value="PAZ domain"/>
    <property type="match status" value="1"/>
</dbReference>
<reference evidence="4 5" key="1">
    <citation type="journal article" date="2020" name="IScience">
        <title>Genome Sequencing of the Endangered Kingdonia uniflora (Circaeasteraceae, Ranunculales) Reveals Potential Mechanisms of Evolutionary Specialization.</title>
        <authorList>
            <person name="Sun Y."/>
            <person name="Deng T."/>
            <person name="Zhang A."/>
            <person name="Moore M.J."/>
            <person name="Landis J.B."/>
            <person name="Lin N."/>
            <person name="Zhang H."/>
            <person name="Zhang X."/>
            <person name="Huang J."/>
            <person name="Zhang X."/>
            <person name="Sun H."/>
            <person name="Wang H."/>
        </authorList>
    </citation>
    <scope>NUCLEOTIDE SEQUENCE [LARGE SCALE GENOMIC DNA]</scope>
    <source>
        <strain evidence="4">TB1705</strain>
        <tissue evidence="4">Leaf</tissue>
    </source>
</reference>
<evidence type="ECO:0000259" key="2">
    <source>
        <dbReference type="PROSITE" id="PS50821"/>
    </source>
</evidence>
<evidence type="ECO:0000259" key="3">
    <source>
        <dbReference type="PROSITE" id="PS51258"/>
    </source>
</evidence>
<dbReference type="InterPro" id="IPR014770">
    <property type="entry name" value="Munc13_1"/>
</dbReference>
<keyword evidence="5" id="KW-1185">Reference proteome</keyword>
<comment type="caution">
    <text evidence="4">The sequence shown here is derived from an EMBL/GenBank/DDBJ whole genome shotgun (WGS) entry which is preliminary data.</text>
</comment>
<dbReference type="InterPro" id="IPR036085">
    <property type="entry name" value="PAZ_dom_sf"/>
</dbReference>